<dbReference type="RefSeq" id="WP_203716115.1">
    <property type="nucleotide sequence ID" value="NZ_BONE01000040.1"/>
</dbReference>
<gene>
    <name evidence="3" type="ORF">Asi02nite_47580</name>
</gene>
<keyword evidence="4" id="KW-1185">Reference proteome</keyword>
<accession>A0ABQ4CVE4</accession>
<evidence type="ECO:0000313" key="4">
    <source>
        <dbReference type="Proteomes" id="UP000604117"/>
    </source>
</evidence>
<proteinExistence type="predicted"/>
<protein>
    <recommendedName>
        <fullName evidence="5">Secreted protein</fullName>
    </recommendedName>
</protein>
<dbReference type="Proteomes" id="UP000604117">
    <property type="component" value="Unassembled WGS sequence"/>
</dbReference>
<reference evidence="3 4" key="1">
    <citation type="submission" date="2021-01" db="EMBL/GenBank/DDBJ databases">
        <title>Whole genome shotgun sequence of Asanoa siamensis NBRC 107932.</title>
        <authorList>
            <person name="Komaki H."/>
            <person name="Tamura T."/>
        </authorList>
    </citation>
    <scope>NUCLEOTIDE SEQUENCE [LARGE SCALE GENOMIC DNA]</scope>
    <source>
        <strain evidence="3 4">NBRC 107932</strain>
    </source>
</reference>
<keyword evidence="2" id="KW-0732">Signal</keyword>
<feature type="region of interest" description="Disordered" evidence="1">
    <location>
        <begin position="21"/>
        <end position="55"/>
    </location>
</feature>
<sequence>MRLVTAGLAIVTVLFVGACSSGPPSDATPSIGPSLRDSLVGTPPSDPGAQQSRRDTYYADRDKIMADCLGKAGFDYRPYRPPAQPQEALGLSDDDFARRYGLGISTLIDYPRPAQSEDPNQAVRSALSAAAQRTYDDMVLACEERVITDLGFPPGGGQVVLPPALADVLEKADEAMVNDPRIVAARDEARRCMAGEGFATSADELGGEISQKAMPLVQKFEAARDALAKRGRDAAGVKVTEVLDKADQRTLGALQRQEIALALAIRRCNGEYLDLQGSVSREYTRKILDGQT</sequence>
<dbReference type="EMBL" id="BONE01000040">
    <property type="protein sequence ID" value="GIF75240.1"/>
    <property type="molecule type" value="Genomic_DNA"/>
</dbReference>
<feature type="chain" id="PRO_5046455823" description="Secreted protein" evidence="2">
    <location>
        <begin position="19"/>
        <end position="292"/>
    </location>
</feature>
<evidence type="ECO:0008006" key="5">
    <source>
        <dbReference type="Google" id="ProtNLM"/>
    </source>
</evidence>
<evidence type="ECO:0000313" key="3">
    <source>
        <dbReference type="EMBL" id="GIF75240.1"/>
    </source>
</evidence>
<name>A0ABQ4CVE4_9ACTN</name>
<evidence type="ECO:0000256" key="1">
    <source>
        <dbReference type="SAM" id="MobiDB-lite"/>
    </source>
</evidence>
<organism evidence="3 4">
    <name type="scientific">Asanoa siamensis</name>
    <dbReference type="NCBI Taxonomy" id="926357"/>
    <lineage>
        <taxon>Bacteria</taxon>
        <taxon>Bacillati</taxon>
        <taxon>Actinomycetota</taxon>
        <taxon>Actinomycetes</taxon>
        <taxon>Micromonosporales</taxon>
        <taxon>Micromonosporaceae</taxon>
        <taxon>Asanoa</taxon>
    </lineage>
</organism>
<feature type="signal peptide" evidence="2">
    <location>
        <begin position="1"/>
        <end position="18"/>
    </location>
</feature>
<dbReference type="PROSITE" id="PS51257">
    <property type="entry name" value="PROKAR_LIPOPROTEIN"/>
    <property type="match status" value="1"/>
</dbReference>
<evidence type="ECO:0000256" key="2">
    <source>
        <dbReference type="SAM" id="SignalP"/>
    </source>
</evidence>
<comment type="caution">
    <text evidence="3">The sequence shown here is derived from an EMBL/GenBank/DDBJ whole genome shotgun (WGS) entry which is preliminary data.</text>
</comment>